<dbReference type="InterPro" id="IPR046552">
    <property type="entry name" value="DUF6706"/>
</dbReference>
<organism evidence="1 2">
    <name type="scientific">Dysgonomonas capnocytophagoides</name>
    <dbReference type="NCBI Taxonomy" id="45254"/>
    <lineage>
        <taxon>Bacteria</taxon>
        <taxon>Pseudomonadati</taxon>
        <taxon>Bacteroidota</taxon>
        <taxon>Bacteroidia</taxon>
        <taxon>Bacteroidales</taxon>
        <taxon>Dysgonomonadaceae</taxon>
        <taxon>Dysgonomonas</taxon>
    </lineage>
</organism>
<dbReference type="OrthoDB" id="1267162at2"/>
<dbReference type="AlphaFoldDB" id="A0A4Y8KXA2"/>
<keyword evidence="2" id="KW-1185">Reference proteome</keyword>
<dbReference type="RefSeq" id="WP_134437591.1">
    <property type="nucleotide sequence ID" value="NZ_SOML01000018.1"/>
</dbReference>
<sequence>MTIQEYIEQKFQSFGIELSGADILDISLSNGLGVDEEITGDNINPLTVAIVKFIPDLLLRYSSFSEGDLSMSWADMQEKITAWYSLRCSEYGLEDKLSDKSTVFFW</sequence>
<gene>
    <name evidence="1" type="ORF">E2605_18945</name>
</gene>
<dbReference type="Pfam" id="PF20449">
    <property type="entry name" value="DUF6706"/>
    <property type="match status" value="1"/>
</dbReference>
<accession>A0A4Y8KXA2</accession>
<dbReference type="Proteomes" id="UP000297861">
    <property type="component" value="Unassembled WGS sequence"/>
</dbReference>
<evidence type="ECO:0000313" key="1">
    <source>
        <dbReference type="EMBL" id="TFD92183.1"/>
    </source>
</evidence>
<reference evidence="1 2" key="1">
    <citation type="submission" date="2019-03" db="EMBL/GenBank/DDBJ databases">
        <title>San Antonio Military Medical Center submission to MRSN (WRAIR), pending publication.</title>
        <authorList>
            <person name="Blyth D.M."/>
            <person name="Mccarthy S.L."/>
            <person name="Schall S.E."/>
            <person name="Stam J.A."/>
            <person name="Ong A.C."/>
            <person name="Mcgann P.T."/>
        </authorList>
    </citation>
    <scope>NUCLEOTIDE SEQUENCE [LARGE SCALE GENOMIC DNA]</scope>
    <source>
        <strain evidence="1 2">MRSN571793</strain>
    </source>
</reference>
<evidence type="ECO:0000313" key="2">
    <source>
        <dbReference type="Proteomes" id="UP000297861"/>
    </source>
</evidence>
<dbReference type="EMBL" id="SOML01000018">
    <property type="protein sequence ID" value="TFD92183.1"/>
    <property type="molecule type" value="Genomic_DNA"/>
</dbReference>
<protein>
    <submittedName>
        <fullName evidence="1">Uncharacterized protein</fullName>
    </submittedName>
</protein>
<comment type="caution">
    <text evidence="1">The sequence shown here is derived from an EMBL/GenBank/DDBJ whole genome shotgun (WGS) entry which is preliminary data.</text>
</comment>
<name>A0A4Y8KXA2_9BACT</name>
<proteinExistence type="predicted"/>